<dbReference type="Proteomes" id="UP000321058">
    <property type="component" value="Unassembled WGS sequence"/>
</dbReference>
<proteinExistence type="predicted"/>
<organism evidence="1 2">
    <name type="scientific">Reyranella soli</name>
    <dbReference type="NCBI Taxonomy" id="1230389"/>
    <lineage>
        <taxon>Bacteria</taxon>
        <taxon>Pseudomonadati</taxon>
        <taxon>Pseudomonadota</taxon>
        <taxon>Alphaproteobacteria</taxon>
        <taxon>Hyphomicrobiales</taxon>
        <taxon>Reyranellaceae</taxon>
        <taxon>Reyranella</taxon>
    </lineage>
</organism>
<dbReference type="AlphaFoldDB" id="A0A512NDR1"/>
<name>A0A512NDR1_9HYPH</name>
<reference evidence="1 2" key="1">
    <citation type="submission" date="2019-07" db="EMBL/GenBank/DDBJ databases">
        <title>Whole genome shotgun sequence of Reyranella soli NBRC 108950.</title>
        <authorList>
            <person name="Hosoyama A."/>
            <person name="Uohara A."/>
            <person name="Ohji S."/>
            <person name="Ichikawa N."/>
        </authorList>
    </citation>
    <scope>NUCLEOTIDE SEQUENCE [LARGE SCALE GENOMIC DNA]</scope>
    <source>
        <strain evidence="1 2">NBRC 108950</strain>
    </source>
</reference>
<evidence type="ECO:0000313" key="1">
    <source>
        <dbReference type="EMBL" id="GEP57096.1"/>
    </source>
</evidence>
<evidence type="ECO:0000313" key="2">
    <source>
        <dbReference type="Proteomes" id="UP000321058"/>
    </source>
</evidence>
<gene>
    <name evidence="1" type="ORF">RSO01_42620</name>
</gene>
<comment type="caution">
    <text evidence="1">The sequence shown here is derived from an EMBL/GenBank/DDBJ whole genome shotgun (WGS) entry which is preliminary data.</text>
</comment>
<dbReference type="EMBL" id="BKAJ01000074">
    <property type="protein sequence ID" value="GEP57096.1"/>
    <property type="molecule type" value="Genomic_DNA"/>
</dbReference>
<dbReference type="OrthoDB" id="9801741at2"/>
<protein>
    <submittedName>
        <fullName evidence="1">Uncharacterized protein</fullName>
    </submittedName>
</protein>
<sequence length="125" mass="14250">MSLKRIRLELARTRDFPQGSPSHGYEFLAPLDAGGHLEPSAWSQAKGACTVRRFWNNEPDEHGTLIHRRNGSWAFSYAPGDDDDEPIFRFDRHNFVEGEYVSVTEHDGVTRPFRVVRVAPAVIRT</sequence>
<keyword evidence="2" id="KW-1185">Reference proteome</keyword>
<dbReference type="RefSeq" id="WP_147151467.1">
    <property type="nucleotide sequence ID" value="NZ_BKAJ01000074.1"/>
</dbReference>
<accession>A0A512NDR1</accession>